<gene>
    <name evidence="1" type="ORF">T459_13957</name>
</gene>
<dbReference type="PANTHER" id="PTHR33223">
    <property type="entry name" value="CCHC-TYPE DOMAIN-CONTAINING PROTEIN"/>
    <property type="match status" value="1"/>
</dbReference>
<evidence type="ECO:0000313" key="2">
    <source>
        <dbReference type="Proteomes" id="UP000222542"/>
    </source>
</evidence>
<dbReference type="PANTHER" id="PTHR33223:SF8">
    <property type="entry name" value="OS04G0172440 PROTEIN"/>
    <property type="match status" value="1"/>
</dbReference>
<dbReference type="Proteomes" id="UP000222542">
    <property type="component" value="Unassembled WGS sequence"/>
</dbReference>
<reference evidence="1 2" key="1">
    <citation type="journal article" date="2014" name="Nat. Genet.">
        <title>Genome sequence of the hot pepper provides insights into the evolution of pungency in Capsicum species.</title>
        <authorList>
            <person name="Kim S."/>
            <person name="Park M."/>
            <person name="Yeom S.I."/>
            <person name="Kim Y.M."/>
            <person name="Lee J.M."/>
            <person name="Lee H.A."/>
            <person name="Seo E."/>
            <person name="Choi J."/>
            <person name="Cheong K."/>
            <person name="Kim K.T."/>
            <person name="Jung K."/>
            <person name="Lee G.W."/>
            <person name="Oh S.K."/>
            <person name="Bae C."/>
            <person name="Kim S.B."/>
            <person name="Lee H.Y."/>
            <person name="Kim S.Y."/>
            <person name="Kim M.S."/>
            <person name="Kang B.C."/>
            <person name="Jo Y.D."/>
            <person name="Yang H.B."/>
            <person name="Jeong H.J."/>
            <person name="Kang W.H."/>
            <person name="Kwon J.K."/>
            <person name="Shin C."/>
            <person name="Lim J.Y."/>
            <person name="Park J.H."/>
            <person name="Huh J.H."/>
            <person name="Kim J.S."/>
            <person name="Kim B.D."/>
            <person name="Cohen O."/>
            <person name="Paran I."/>
            <person name="Suh M.C."/>
            <person name="Lee S.B."/>
            <person name="Kim Y.K."/>
            <person name="Shin Y."/>
            <person name="Noh S.J."/>
            <person name="Park J."/>
            <person name="Seo Y.S."/>
            <person name="Kwon S.Y."/>
            <person name="Kim H.A."/>
            <person name="Park J.M."/>
            <person name="Kim H.J."/>
            <person name="Choi S.B."/>
            <person name="Bosland P.W."/>
            <person name="Reeves G."/>
            <person name="Jo S.H."/>
            <person name="Lee B.W."/>
            <person name="Cho H.T."/>
            <person name="Choi H.S."/>
            <person name="Lee M.S."/>
            <person name="Yu Y."/>
            <person name="Do Choi Y."/>
            <person name="Park B.S."/>
            <person name="van Deynze A."/>
            <person name="Ashrafi H."/>
            <person name="Hill T."/>
            <person name="Kim W.T."/>
            <person name="Pai H.S."/>
            <person name="Ahn H.K."/>
            <person name="Yeam I."/>
            <person name="Giovannoni J.J."/>
            <person name="Rose J.K."/>
            <person name="Sorensen I."/>
            <person name="Lee S.J."/>
            <person name="Kim R.W."/>
            <person name="Choi I.Y."/>
            <person name="Choi B.S."/>
            <person name="Lim J.S."/>
            <person name="Lee Y.H."/>
            <person name="Choi D."/>
        </authorList>
    </citation>
    <scope>NUCLEOTIDE SEQUENCE [LARGE SCALE GENOMIC DNA]</scope>
    <source>
        <strain evidence="2">cv. CM334</strain>
    </source>
</reference>
<dbReference type="Gramene" id="PHT80942">
    <property type="protein sequence ID" value="PHT80942"/>
    <property type="gene ID" value="T459_13957"/>
</dbReference>
<accession>A0A2G2ZG16</accession>
<comment type="caution">
    <text evidence="1">The sequence shown here is derived from an EMBL/GenBank/DDBJ whole genome shotgun (WGS) entry which is preliminary data.</text>
</comment>
<sequence>MIRYRVILKKIAVEKNRVVEIAVDKFCILLVTPRKKGAHQEAGKRREREEVIKTGTGTGVEIETEIKKGTKIGIGIGIGTERGRRTVIVITEIVIGIGVIGERERTRDRDEDDLHRIRDYDRISGFDMAPPSSPLLPGATDVTGLNATSYGSARKLQRLTAPLPFEAPAFNVNPTVVIPYSISDSVLNIFSDRHYAPEKIFKSTGPYDCPQPPEFSPKTEKPVMTEEQEKIARKLRSLKLTMKNLQGLGGYKSVSYKDLCMFPGVHLPLGFKMPKFEKYDGHGDPVAHLRCYFNQLRGVGGKEELIMAYFGESLSGLASEWFVDQDIDKWSSWDDLANEFIQQF</sequence>
<dbReference type="EMBL" id="AYRZ02000005">
    <property type="protein sequence ID" value="PHT80942.1"/>
    <property type="molecule type" value="Genomic_DNA"/>
</dbReference>
<organism evidence="1 2">
    <name type="scientific">Capsicum annuum</name>
    <name type="common">Capsicum pepper</name>
    <dbReference type="NCBI Taxonomy" id="4072"/>
    <lineage>
        <taxon>Eukaryota</taxon>
        <taxon>Viridiplantae</taxon>
        <taxon>Streptophyta</taxon>
        <taxon>Embryophyta</taxon>
        <taxon>Tracheophyta</taxon>
        <taxon>Spermatophyta</taxon>
        <taxon>Magnoliopsida</taxon>
        <taxon>eudicotyledons</taxon>
        <taxon>Gunneridae</taxon>
        <taxon>Pentapetalae</taxon>
        <taxon>asterids</taxon>
        <taxon>lamiids</taxon>
        <taxon>Solanales</taxon>
        <taxon>Solanaceae</taxon>
        <taxon>Solanoideae</taxon>
        <taxon>Capsiceae</taxon>
        <taxon>Capsicum</taxon>
    </lineage>
</organism>
<name>A0A2G2ZG16_CAPAN</name>
<dbReference type="AlphaFoldDB" id="A0A2G2ZG16"/>
<protein>
    <recommendedName>
        <fullName evidence="3">Retrotransposon gag domain-containing protein</fullName>
    </recommendedName>
</protein>
<evidence type="ECO:0008006" key="3">
    <source>
        <dbReference type="Google" id="ProtNLM"/>
    </source>
</evidence>
<reference evidence="1 2" key="2">
    <citation type="journal article" date="2017" name="Genome Biol.">
        <title>New reference genome sequences of hot pepper reveal the massive evolution of plant disease-resistance genes by retroduplication.</title>
        <authorList>
            <person name="Kim S."/>
            <person name="Park J."/>
            <person name="Yeom S.I."/>
            <person name="Kim Y.M."/>
            <person name="Seo E."/>
            <person name="Kim K.T."/>
            <person name="Kim M.S."/>
            <person name="Lee J.M."/>
            <person name="Cheong K."/>
            <person name="Shin H.S."/>
            <person name="Kim S.B."/>
            <person name="Han K."/>
            <person name="Lee J."/>
            <person name="Park M."/>
            <person name="Lee H.A."/>
            <person name="Lee H.Y."/>
            <person name="Lee Y."/>
            <person name="Oh S."/>
            <person name="Lee J.H."/>
            <person name="Choi E."/>
            <person name="Choi E."/>
            <person name="Lee S.E."/>
            <person name="Jeon J."/>
            <person name="Kim H."/>
            <person name="Choi G."/>
            <person name="Song H."/>
            <person name="Lee J."/>
            <person name="Lee S.C."/>
            <person name="Kwon J.K."/>
            <person name="Lee H.Y."/>
            <person name="Koo N."/>
            <person name="Hong Y."/>
            <person name="Kim R.W."/>
            <person name="Kang W.H."/>
            <person name="Huh J.H."/>
            <person name="Kang B.C."/>
            <person name="Yang T.J."/>
            <person name="Lee Y.H."/>
            <person name="Bennetzen J.L."/>
            <person name="Choi D."/>
        </authorList>
    </citation>
    <scope>NUCLEOTIDE SEQUENCE [LARGE SCALE GENOMIC DNA]</scope>
    <source>
        <strain evidence="2">cv. CM334</strain>
    </source>
</reference>
<keyword evidence="2" id="KW-1185">Reference proteome</keyword>
<proteinExistence type="predicted"/>
<evidence type="ECO:0000313" key="1">
    <source>
        <dbReference type="EMBL" id="PHT80942.1"/>
    </source>
</evidence>